<dbReference type="Pfam" id="PF18787">
    <property type="entry name" value="CRM1_repeat_3"/>
    <property type="match status" value="1"/>
</dbReference>
<dbReference type="GO" id="GO:0031267">
    <property type="term" value="F:small GTPase binding"/>
    <property type="evidence" value="ECO:0007669"/>
    <property type="project" value="InterPro"/>
</dbReference>
<dbReference type="GO" id="GO:0000055">
    <property type="term" value="P:ribosomal large subunit export from nucleus"/>
    <property type="evidence" value="ECO:0007669"/>
    <property type="project" value="TreeGrafter"/>
</dbReference>
<dbReference type="InterPro" id="IPR001494">
    <property type="entry name" value="Importin-beta_N"/>
</dbReference>
<proteinExistence type="inferred from homology"/>
<keyword evidence="5" id="KW-0653">Protein transport</keyword>
<dbReference type="Pfam" id="PF03810">
    <property type="entry name" value="IBN_N"/>
    <property type="match status" value="1"/>
</dbReference>
<evidence type="ECO:0000259" key="8">
    <source>
        <dbReference type="PROSITE" id="PS50166"/>
    </source>
</evidence>
<dbReference type="Pfam" id="PF18777">
    <property type="entry name" value="CRM1_repeat"/>
    <property type="match status" value="1"/>
</dbReference>
<dbReference type="STRING" id="188477.A0A433SWF5"/>
<keyword evidence="3" id="KW-0813">Transport</keyword>
<dbReference type="SMART" id="SM00913">
    <property type="entry name" value="IBN_N"/>
    <property type="match status" value="1"/>
</dbReference>
<dbReference type="EMBL" id="RQTK01000919">
    <property type="protein sequence ID" value="RUS73599.1"/>
    <property type="molecule type" value="Genomic_DNA"/>
</dbReference>
<dbReference type="GO" id="GO:0051028">
    <property type="term" value="P:mRNA transport"/>
    <property type="evidence" value="ECO:0007669"/>
    <property type="project" value="UniProtKB-KW"/>
</dbReference>
<dbReference type="SMART" id="SM01102">
    <property type="entry name" value="CRM1_C"/>
    <property type="match status" value="1"/>
</dbReference>
<dbReference type="OrthoDB" id="27218at2759"/>
<dbReference type="PANTHER" id="PTHR11223:SF2">
    <property type="entry name" value="EXPORTIN-1"/>
    <property type="match status" value="1"/>
</dbReference>
<dbReference type="InterPro" id="IPR016024">
    <property type="entry name" value="ARM-type_fold"/>
</dbReference>
<feature type="domain" description="Importin N-terminal" evidence="8">
    <location>
        <begin position="43"/>
        <end position="109"/>
    </location>
</feature>
<evidence type="ECO:0000256" key="2">
    <source>
        <dbReference type="ARBA" id="ARBA00009466"/>
    </source>
</evidence>
<dbReference type="GO" id="GO:0005049">
    <property type="term" value="F:nuclear export signal receptor activity"/>
    <property type="evidence" value="ECO:0007669"/>
    <property type="project" value="InterPro"/>
</dbReference>
<dbReference type="Pfam" id="PF08767">
    <property type="entry name" value="CRM1_C"/>
    <property type="match status" value="1"/>
</dbReference>
<dbReference type="Pfam" id="PF08389">
    <property type="entry name" value="Xpo1"/>
    <property type="match status" value="1"/>
</dbReference>
<reference evidence="9 10" key="1">
    <citation type="submission" date="2019-01" db="EMBL/GenBank/DDBJ databases">
        <title>A draft genome assembly of the solar-powered sea slug Elysia chlorotica.</title>
        <authorList>
            <person name="Cai H."/>
            <person name="Li Q."/>
            <person name="Fang X."/>
            <person name="Li J."/>
            <person name="Curtis N.E."/>
            <person name="Altenburger A."/>
            <person name="Shibata T."/>
            <person name="Feng M."/>
            <person name="Maeda T."/>
            <person name="Schwartz J.A."/>
            <person name="Shigenobu S."/>
            <person name="Lundholm N."/>
            <person name="Nishiyama T."/>
            <person name="Yang H."/>
            <person name="Hasebe M."/>
            <person name="Li S."/>
            <person name="Pierce S.K."/>
            <person name="Wang J."/>
        </authorList>
    </citation>
    <scope>NUCLEOTIDE SEQUENCE [LARGE SCALE GENOMIC DNA]</scope>
    <source>
        <strain evidence="9">EC2010</strain>
        <tissue evidence="9">Whole organism of an adult</tissue>
    </source>
</reference>
<dbReference type="PROSITE" id="PS50166">
    <property type="entry name" value="IMPORTIN_B_NT"/>
    <property type="match status" value="1"/>
</dbReference>
<keyword evidence="4" id="KW-0509">mRNA transport</keyword>
<dbReference type="InterPro" id="IPR040485">
    <property type="entry name" value="XPO1_repeat_3"/>
</dbReference>
<name>A0A433SWF5_ELYCH</name>
<keyword evidence="10" id="KW-1185">Reference proteome</keyword>
<dbReference type="SUPFAM" id="SSF48371">
    <property type="entry name" value="ARM repeat"/>
    <property type="match status" value="1"/>
</dbReference>
<organism evidence="9 10">
    <name type="scientific">Elysia chlorotica</name>
    <name type="common">Eastern emerald elysia</name>
    <name type="synonym">Sea slug</name>
    <dbReference type="NCBI Taxonomy" id="188477"/>
    <lineage>
        <taxon>Eukaryota</taxon>
        <taxon>Metazoa</taxon>
        <taxon>Spiralia</taxon>
        <taxon>Lophotrochozoa</taxon>
        <taxon>Mollusca</taxon>
        <taxon>Gastropoda</taxon>
        <taxon>Heterobranchia</taxon>
        <taxon>Euthyneura</taxon>
        <taxon>Panpulmonata</taxon>
        <taxon>Sacoglossa</taxon>
        <taxon>Placobranchoidea</taxon>
        <taxon>Plakobranchidae</taxon>
        <taxon>Elysia</taxon>
    </lineage>
</organism>
<dbReference type="GO" id="GO:0000056">
    <property type="term" value="P:ribosomal small subunit export from nucleus"/>
    <property type="evidence" value="ECO:0007669"/>
    <property type="project" value="TreeGrafter"/>
</dbReference>
<dbReference type="FunFam" id="1.25.10.10:FF:001255">
    <property type="entry name" value="Exportin 1"/>
    <property type="match status" value="1"/>
</dbReference>
<dbReference type="InterPro" id="IPR041123">
    <property type="entry name" value="CRM1_repeat"/>
</dbReference>
<dbReference type="InterPro" id="IPR011989">
    <property type="entry name" value="ARM-like"/>
</dbReference>
<accession>A0A433SWF5</accession>
<comment type="subcellular location">
    <subcellularLocation>
        <location evidence="1">Nucleus</location>
    </subcellularLocation>
</comment>
<dbReference type="GO" id="GO:0005634">
    <property type="term" value="C:nucleus"/>
    <property type="evidence" value="ECO:0007669"/>
    <property type="project" value="UniProtKB-SubCell"/>
</dbReference>
<dbReference type="Proteomes" id="UP000271974">
    <property type="component" value="Unassembled WGS sequence"/>
</dbReference>
<evidence type="ECO:0000256" key="6">
    <source>
        <dbReference type="ARBA" id="ARBA00023242"/>
    </source>
</evidence>
<dbReference type="AlphaFoldDB" id="A0A433SWF5"/>
<dbReference type="InterPro" id="IPR045065">
    <property type="entry name" value="XPO1/5"/>
</dbReference>
<evidence type="ECO:0000313" key="9">
    <source>
        <dbReference type="EMBL" id="RUS73599.1"/>
    </source>
</evidence>
<keyword evidence="6" id="KW-0539">Nucleus</keyword>
<dbReference type="Pfam" id="PF18784">
    <property type="entry name" value="CRM1_repeat_2"/>
    <property type="match status" value="1"/>
</dbReference>
<dbReference type="Gene3D" id="1.25.10.10">
    <property type="entry name" value="Leucine-rich Repeat Variant"/>
    <property type="match status" value="1"/>
</dbReference>
<evidence type="ECO:0000313" key="10">
    <source>
        <dbReference type="Proteomes" id="UP000271974"/>
    </source>
</evidence>
<dbReference type="InterPro" id="IPR014877">
    <property type="entry name" value="XPO1_C_dom"/>
</dbReference>
<evidence type="ECO:0000256" key="3">
    <source>
        <dbReference type="ARBA" id="ARBA00022448"/>
    </source>
</evidence>
<evidence type="ECO:0000256" key="7">
    <source>
        <dbReference type="ARBA" id="ARBA00073514"/>
    </source>
</evidence>
<dbReference type="PANTHER" id="PTHR11223">
    <property type="entry name" value="EXPORTIN 1/5"/>
    <property type="match status" value="1"/>
</dbReference>
<evidence type="ECO:0000256" key="1">
    <source>
        <dbReference type="ARBA" id="ARBA00004123"/>
    </source>
</evidence>
<dbReference type="GO" id="GO:0005737">
    <property type="term" value="C:cytoplasm"/>
    <property type="evidence" value="ECO:0007669"/>
    <property type="project" value="TreeGrafter"/>
</dbReference>
<dbReference type="InterPro" id="IPR013598">
    <property type="entry name" value="Exportin-1/Importin-b-like"/>
</dbReference>
<dbReference type="InterPro" id="IPR041235">
    <property type="entry name" value="Exp1_repeat_2"/>
</dbReference>
<sequence length="1079" mass="124040">MKMATLAEQAEKLLDFSQKLDIQLLDNVVSSMYASDGQQQRVAQEILTTLKEHPDAWTRVDTILEFSSNQQTKYYALQILENVIKTRWKVLPRTQCEGIKKYIVGLIIKTSSEASLLEKEKVYLGKLNMILVQILKYEWPRNWPSFISDIIGASKTNESLCQNNMVILKLLSEEVFDFSSGQMTQAKAKHLKDTMCSEFSQIFQLCQFVMDNSQNAPLVGATLETLLRFLNWIPLGYIFETKLITTLIYKFLNVPMFRNITMKCLTEIAGVQASQNYDEQFLQLFTLGMTQLKQMLPVDTNIKEAYQGGTDDEQNFIQNLSLFLCTFLKEHAQLVEKKTELHQLLVEALQYLILISHVEEVEIFKICLEYWSSLASDLYKENPFSDSAPLIVSFPESPSFMSRSQNQDVPMRRQLYNPLLSKVRLVMISRMAKPEEVLVVENDQGEVVREFMKDTDSINLYKNMRETLVYLTHLDYTDTENIMTEKLHNQVNGTEWSWKNLNTICWAIGSISGAMHEDDEKRFLVTVIKDLLGLCEQKRGKDNKAIVASNIMYVVGQYPRFLRAHWRFLKTVVNKLFEFMHETHDGVQDMACDTFIKIAQKCRRHFVQVQVGEVMPFIEEILNGINTIICDLQPQQVHTFYEAVGLMIGAQVDQVAQEHLIERYMLLPNQVWDGIINQATHNVQVLKDPEAVKQLANILKTNVRACKALGHPYVVQLGRIYLDMLNVYKVMSENISSAIATNGESVTKQPLIRSMRTVKKETLKLISGWVNRSNDPKMVAENFIHPLLEAVLLDYQRNVPAAREPEVLSTMATIVNSLKSHITKDIPQIFDAVFECTLTMINKDFEEFPEHRTNFFLLLQAVTQHSFQALLNIPPAQFKLVLDSIIWAFKHTMRNVADTGLDILYVLLQNISREEGTAQSFYQTYFTDILQHLFSVITDSSHTAGLTMQATILAYMFNLLEHGKITVQLGSSHAANQNIVYVQEFLLSLLKTAFPHLNEQQIKVFIQGLFSFDQDCNALKEHLRDFLVQIREFAGEDLEDLFLEERENVIRNAQDEKRKQQLAVPGIVGPHEVPEEMQD</sequence>
<evidence type="ECO:0000256" key="5">
    <source>
        <dbReference type="ARBA" id="ARBA00022927"/>
    </source>
</evidence>
<protein>
    <recommendedName>
        <fullName evidence="7">Exportin-1</fullName>
    </recommendedName>
</protein>
<comment type="similarity">
    <text evidence="2">Belongs to the exportin family.</text>
</comment>
<evidence type="ECO:0000256" key="4">
    <source>
        <dbReference type="ARBA" id="ARBA00022816"/>
    </source>
</evidence>
<gene>
    <name evidence="9" type="ORF">EGW08_018642</name>
</gene>
<dbReference type="GO" id="GO:0006611">
    <property type="term" value="P:protein export from nucleus"/>
    <property type="evidence" value="ECO:0007669"/>
    <property type="project" value="InterPro"/>
</dbReference>
<comment type="caution">
    <text evidence="9">The sequence shown here is derived from an EMBL/GenBank/DDBJ whole genome shotgun (WGS) entry which is preliminary data.</text>
</comment>